<dbReference type="GO" id="GO:0000160">
    <property type="term" value="P:phosphorelay signal transduction system"/>
    <property type="evidence" value="ECO:0007669"/>
    <property type="project" value="InterPro"/>
</dbReference>
<dbReference type="HOGENOM" id="CLU_2436608_0_0_11"/>
<dbReference type="KEGG" id="gob:Gobs_1517"/>
<dbReference type="InterPro" id="IPR036641">
    <property type="entry name" value="HPT_dom_sf"/>
</dbReference>
<dbReference type="Proteomes" id="UP000001382">
    <property type="component" value="Chromosome"/>
</dbReference>
<reference evidence="2 3" key="1">
    <citation type="journal article" date="2010" name="Stand. Genomic Sci.">
        <title>Complete genome sequence of Geodermatophilus obscurus type strain (G-20).</title>
        <authorList>
            <person name="Ivanova N."/>
            <person name="Sikorski J."/>
            <person name="Jando M."/>
            <person name="Munk C."/>
            <person name="Lapidus A."/>
            <person name="Glavina Del Rio T."/>
            <person name="Copeland A."/>
            <person name="Tice H."/>
            <person name="Cheng J.-F."/>
            <person name="Lucas S."/>
            <person name="Chen F."/>
            <person name="Nolan M."/>
            <person name="Bruce D."/>
            <person name="Goodwin L."/>
            <person name="Pitluck S."/>
            <person name="Mavromatis K."/>
            <person name="Mikhailova N."/>
            <person name="Pati A."/>
            <person name="Chen A."/>
            <person name="Palaniappan K."/>
            <person name="Land M."/>
            <person name="Hauser L."/>
            <person name="Chang Y.-J."/>
            <person name="Jeffries C.D."/>
            <person name="Meincke L."/>
            <person name="Brettin T."/>
            <person name="Detter J.C."/>
            <person name="Detter J.C."/>
            <person name="Rohde M."/>
            <person name="Goeker M."/>
            <person name="Bristow J."/>
            <person name="Eisen J.A."/>
            <person name="Markowitz V."/>
            <person name="Hugenholtz P."/>
            <person name="Kyrpides N.C."/>
            <person name="Klenk H.-P."/>
        </authorList>
    </citation>
    <scope>NUCLEOTIDE SEQUENCE [LARGE SCALE GENOMIC DNA]</scope>
    <source>
        <strain evidence="3">ATCC 25078 / DSM 43160 / JCM 3152 / KCC A-0152 / KCTC 9177 / NBRC 13315 / NRRL B-3577 / G-20</strain>
    </source>
</reference>
<sequence>MSDAVARLWERFRPLVDQRVELLRAHAEGDPGVPREEALRVAHNLAGSLGSYGRPAGSEIARRIEEALQQGVPPAALAPLVADLRTVVEG</sequence>
<dbReference type="STRING" id="526225.Gobs_1517"/>
<dbReference type="Gene3D" id="1.20.120.160">
    <property type="entry name" value="HPT domain"/>
    <property type="match status" value="1"/>
</dbReference>
<evidence type="ECO:0000313" key="2">
    <source>
        <dbReference type="EMBL" id="ADB74243.1"/>
    </source>
</evidence>
<dbReference type="SUPFAM" id="SSF47226">
    <property type="entry name" value="Histidine-containing phosphotransfer domain, HPT domain"/>
    <property type="match status" value="1"/>
</dbReference>
<dbReference type="Pfam" id="PF01627">
    <property type="entry name" value="Hpt"/>
    <property type="match status" value="1"/>
</dbReference>
<dbReference type="RefSeq" id="WP_012947683.1">
    <property type="nucleotide sequence ID" value="NC_013757.1"/>
</dbReference>
<reference evidence="3" key="2">
    <citation type="submission" date="2010-01" db="EMBL/GenBank/DDBJ databases">
        <title>The complete genome of Geodermatophilus obscurus DSM 43160.</title>
        <authorList>
            <consortium name="US DOE Joint Genome Institute (JGI-PGF)"/>
            <person name="Lucas S."/>
            <person name="Copeland A."/>
            <person name="Lapidus A."/>
            <person name="Glavina del Rio T."/>
            <person name="Dalin E."/>
            <person name="Tice H."/>
            <person name="Bruce D."/>
            <person name="Goodwin L."/>
            <person name="Pitluck S."/>
            <person name="Kyrpides N."/>
            <person name="Mavromatis K."/>
            <person name="Ivanova N."/>
            <person name="Munk A.C."/>
            <person name="Brettin T."/>
            <person name="Detter J.C."/>
            <person name="Han C."/>
            <person name="Larimer F."/>
            <person name="Land M."/>
            <person name="Hauser L."/>
            <person name="Markowitz V."/>
            <person name="Cheng J.-F."/>
            <person name="Hugenholtz P."/>
            <person name="Woyke T."/>
            <person name="Wu D."/>
            <person name="Jando M."/>
            <person name="Schneider S."/>
            <person name="Klenk H.-P."/>
            <person name="Eisen J.A."/>
        </authorList>
    </citation>
    <scope>NUCLEOTIDE SEQUENCE [LARGE SCALE GENOMIC DNA]</scope>
    <source>
        <strain evidence="3">ATCC 25078 / DSM 43160 / JCM 3152 / KCC A-0152 / KCTC 9177 / NBRC 13315 / NRRL B-3577 / G-20</strain>
    </source>
</reference>
<dbReference type="eggNOG" id="COG2198">
    <property type="taxonomic scope" value="Bacteria"/>
</dbReference>
<organism evidence="2 3">
    <name type="scientific">Geodermatophilus obscurus (strain ATCC 25078 / DSM 43160 / JCM 3152 / CCUG 61914 / KCC A-0152 / KCTC 9177 / NBRC 13315 / NRRL B-3577 / G-20)</name>
    <dbReference type="NCBI Taxonomy" id="526225"/>
    <lineage>
        <taxon>Bacteria</taxon>
        <taxon>Bacillati</taxon>
        <taxon>Actinomycetota</taxon>
        <taxon>Actinomycetes</taxon>
        <taxon>Geodermatophilales</taxon>
        <taxon>Geodermatophilaceae</taxon>
        <taxon>Geodermatophilus</taxon>
    </lineage>
</organism>
<evidence type="ECO:0000313" key="3">
    <source>
        <dbReference type="Proteomes" id="UP000001382"/>
    </source>
</evidence>
<dbReference type="EMBL" id="CP001867">
    <property type="protein sequence ID" value="ADB74243.1"/>
    <property type="molecule type" value="Genomic_DNA"/>
</dbReference>
<protein>
    <submittedName>
        <fullName evidence="2">Hpt protein</fullName>
    </submittedName>
</protein>
<dbReference type="AlphaFoldDB" id="D2SC75"/>
<dbReference type="InterPro" id="IPR008207">
    <property type="entry name" value="Sig_transdc_His_kin_Hpt_dom"/>
</dbReference>
<feature type="domain" description="HPt" evidence="1">
    <location>
        <begin position="8"/>
        <end position="85"/>
    </location>
</feature>
<evidence type="ECO:0000259" key="1">
    <source>
        <dbReference type="Pfam" id="PF01627"/>
    </source>
</evidence>
<keyword evidence="3" id="KW-1185">Reference proteome</keyword>
<proteinExistence type="predicted"/>
<accession>D2SC75</accession>
<name>D2SC75_GEOOG</name>
<gene>
    <name evidence="2" type="ordered locus">Gobs_1517</name>
</gene>